<dbReference type="InterPro" id="IPR020841">
    <property type="entry name" value="PKS_Beta-ketoAc_synthase_dom"/>
</dbReference>
<evidence type="ECO:0000259" key="12">
    <source>
        <dbReference type="PROSITE" id="PS52019"/>
    </source>
</evidence>
<evidence type="ECO:0000256" key="5">
    <source>
        <dbReference type="ARBA" id="ARBA00023194"/>
    </source>
</evidence>
<dbReference type="FunFam" id="1.10.1200.10:FF:000007">
    <property type="entry name" value="Probable polyketide synthase pks17"/>
    <property type="match status" value="1"/>
</dbReference>
<dbReference type="Gene3D" id="3.40.366.10">
    <property type="entry name" value="Malonyl-Coenzyme A Acyl Carrier Protein, domain 2"/>
    <property type="match status" value="2"/>
</dbReference>
<dbReference type="Gene3D" id="3.90.180.10">
    <property type="entry name" value="Medium-chain alcohol dehydrogenases, catalytic domain"/>
    <property type="match status" value="1"/>
</dbReference>
<dbReference type="InterPro" id="IPR020806">
    <property type="entry name" value="PKS_PP-bd"/>
</dbReference>
<comment type="pathway">
    <text evidence="1">Antibiotic biosynthesis.</text>
</comment>
<dbReference type="InterPro" id="IPR011032">
    <property type="entry name" value="GroES-like_sf"/>
</dbReference>
<keyword evidence="4" id="KW-0808">Transferase</keyword>
<reference evidence="13" key="1">
    <citation type="submission" date="2014-05" db="EMBL/GenBank/DDBJ databases">
        <authorList>
            <person name="Horn Fabian"/>
        </authorList>
    </citation>
    <scope>NUCLEOTIDE SEQUENCE</scope>
</reference>
<sequence>MLAEYLCARLTGETAGTRAPLAARADADEPVAIIGMTCRFPGGANSPETLWDLVASGKDVIGEFPTGRGWDLDGLFHPDPDHPGTSYANEGAFLHDADAFDAAFFGINPREALATDPQQRLLLEASWEVLERAGIDPVSLKGSPTGVYAGVMYHDYAAGLSGGGVDVKLEGYAMLAGSGSVVSGRVAYTLGFEGPAVTVDTACSSSLVAMHLAAQALRQGECTLALAGGVTVMATPDVFTGFSRQRGLAPDGRCKPFAAAADGTGWGEGVGVLLLERLSDARRNGHDVLAVIRGSAVNQDGASNGLTAPNGPSQQRVIRQALASAGLSASDVDAVEAHGTGTTLGDPIEAQALLATYGQERPAERPLLLGSIKSNIGHTQAAAGVAGVIKMVQAMRHGMLPASLHIDEPSPHVDWESGAVRLLTEAAEWPNGERPRRAGVSSFGASGTNAHVILEQVPVEDGPETELVPSDMGTVSWVLSARSAEALRGQAAALADRVGGASELSPVDVGWSLVTTRSVFEHRAVVVGDDRAELLAAVGALAGGVSHPGVVWSGAAALAGDVGPVILEQVPVEDGPETELVPSDMGTVSWVLSARSAEALRGQAAALADRVGGASELSPVDVGWSLVTTRSVFEHRAVVVGDDRAELLAAVGALAGGVSHPGVVWSGAAALAGDVGPVLVFPGQGSQWVGMGAELLEASPVFAARVAECEGALVPYVDWSLADVLRGVEDAADLGRVDVVQPVLWAVMVSLAAVWAGHGVRPAAVVGHSQGEIAAAVVAGVLSLEDGARVVALRSKALRRLAGGGAMASLGMGHERAGQLLSQLGDQAAGVGVAAVNGPSSTVVSGPPEQVAAVVAACQEAGERARLIEVDYASHGPQVDEIREELDELLAGVRPLDTSGSGTAFYSTVTGGRADGSVLDTDYWVRNLRERVRFTDAVQALLSDGHRVFIEASTHPVLTLGLQETFEEAEIPAVTVPTLRRDHGGRAQLLHSLAQAFTAGVDVDWTALYPSAPTPRVVPLPTYAFQRERYWLDGHGGRAGDPADLGLVSAGHPLLGAAVELADGRGHVLTGRISARTHTWLGEHVVADAVLVPGAALAEWVLRAADEVGCGGVDELALRVPLVLPPSGGLRVQIVVGEAAEDGRREVRVYSRPAPGEGDSGTGWVCHAEGVLSPPSDRSDEAPGLGGAWPPAGAAPLGVEGFYDRVAASGYAYGPSFQGLRAVWRDGADVCAEVVLPEAAGEQAGFGIHPALLDAALHPALLIDQLDRFDRFDAHDDTQTTGAEPNDGRVWLPFAWNGVTLWAGGATTVRVRLSPHQKTAEGERALRLTVADAVGAPVLTVDSVAMRPASVDQLRAAVAPGSHATDGLFTVEWTPLPLAAGAGEAVAGDDGWAVLGAGGHPDPAALDAALDDDEPVPSVPSVVLADMTDLTGPDGAGAEEASAVALSATGRALELVRDWLAEPRLADARLVVVTRGAVAADGPESTARVDLAAAAVWGLVRSAQSENPGRFVLLDRDDEPNSQADPHTDAVRIAVARAVEMDEPQLALRAGRALVPRLVHAGTGGAGLVGPVAQPEAWRLDTAGTATLENVVPVPCPEVLEPLGAGQVRIAVRAAGVNFRDVVVGLGMVPGQTGLGGEGAGVVVDIGPAVTHLSVGDRVMGVLDQSFGPLAVTDTRLLAPIPDGWSFRQAAAVPVAYLTAWYGLTDLAGLRPGESVLIHAATGGVGTAAVRMARHLGAEVYATASPAKHGTLEEMGIDAAHRASSRDLAFEEALREATGGRGVDVVLNSLAGPFVDASLRLLREGGRLLEMGKTDIRDPELIAAGHPGVTYRAYDLITHAGPDRIGEMLGELGELFASGALEPPPVHAWPLSRAREALRYLSQAKHTGKLVLDVPAPVDPDGTVLITGGTGTLGALVAEHLVRAWNIRHLLLVSRGGPDAPGAKELAAQLADLGAEARIEAVDVTDGAAVHDLVAGIDPAHPLTGVVHAAGVLDDAVVTSQTPERLARVWGPKATAAAHLHAATAHLRLGMFVMFSSAAGVLGSPAQANYAAANAYCDALAVHRQAMGLPAVSVAWGLWADASGMTGHLDEADLARMSRSGIAAMSGAQALGLMDAACWHGAPQPAAVQLDLRTLAAQPAGTLPALLRTLLDSGTTTRRTAATGAPAAGLVAQLAGVPAEEQHRILLTLVRTQAAAVLGHVDAGAVSGDTPFKDLGFDSLTGVELRNRLAAATGLRLPATVVFRHPTPSAIAAELRERLCPAQADTSAPVFGELERLEAAMAGLGAHDEARGRLAKRLEALLWRLNDETAAEATGEHRRPADDDTLDSASDDELFEFIDRELPS</sequence>
<dbReference type="SUPFAM" id="SSF51735">
    <property type="entry name" value="NAD(P)-binding Rossmann-fold domains"/>
    <property type="match status" value="3"/>
</dbReference>
<dbReference type="Gene3D" id="3.40.50.720">
    <property type="entry name" value="NAD(P)-binding Rossmann-like Domain"/>
    <property type="match status" value="1"/>
</dbReference>
<dbReference type="FunFam" id="3.40.366.10:FF:000002">
    <property type="entry name" value="Probable polyketide synthase 2"/>
    <property type="match status" value="1"/>
</dbReference>
<dbReference type="SUPFAM" id="SSF52151">
    <property type="entry name" value="FabD/lysophospholipase-like"/>
    <property type="match status" value="1"/>
</dbReference>
<dbReference type="SMART" id="SM00823">
    <property type="entry name" value="PKS_PP"/>
    <property type="match status" value="1"/>
</dbReference>
<dbReference type="Pfam" id="PF02801">
    <property type="entry name" value="Ketoacyl-synt_C"/>
    <property type="match status" value="1"/>
</dbReference>
<dbReference type="GO" id="GO:0004312">
    <property type="term" value="F:fatty acid synthase activity"/>
    <property type="evidence" value="ECO:0007669"/>
    <property type="project" value="TreeGrafter"/>
</dbReference>
<protein>
    <submittedName>
        <fullName evidence="13">Type I polyketide synthase</fullName>
    </submittedName>
</protein>
<dbReference type="Pfam" id="PF16197">
    <property type="entry name" value="KAsynt_C_assoc"/>
    <property type="match status" value="1"/>
</dbReference>
<dbReference type="Pfam" id="PF00698">
    <property type="entry name" value="Acyl_transf_1"/>
    <property type="match status" value="1"/>
</dbReference>
<dbReference type="HOGENOM" id="CLU_000022_35_2_11"/>
<dbReference type="Gene3D" id="3.10.129.110">
    <property type="entry name" value="Polyketide synthase dehydratase"/>
    <property type="match status" value="1"/>
</dbReference>
<keyword evidence="5" id="KW-0045">Antibiotic biosynthesis</keyword>
<evidence type="ECO:0000259" key="10">
    <source>
        <dbReference type="PROSITE" id="PS50075"/>
    </source>
</evidence>
<dbReference type="CDD" id="cd05195">
    <property type="entry name" value="enoyl_red"/>
    <property type="match status" value="1"/>
</dbReference>
<dbReference type="PROSITE" id="PS00606">
    <property type="entry name" value="KS3_1"/>
    <property type="match status" value="1"/>
</dbReference>
<dbReference type="PROSITE" id="PS00012">
    <property type="entry name" value="PHOSPHOPANTETHEINE"/>
    <property type="match status" value="1"/>
</dbReference>
<dbReference type="InterPro" id="IPR013154">
    <property type="entry name" value="ADH-like_N"/>
</dbReference>
<dbReference type="Pfam" id="PF22953">
    <property type="entry name" value="SpnB_Rossmann"/>
    <property type="match status" value="1"/>
</dbReference>
<dbReference type="Gene3D" id="3.40.50.11460">
    <property type="match status" value="1"/>
</dbReference>
<feature type="domain" description="Carrier" evidence="10">
    <location>
        <begin position="2184"/>
        <end position="2259"/>
    </location>
</feature>
<feature type="domain" description="Ketosynthase family 3 (KS3)" evidence="11">
    <location>
        <begin position="28"/>
        <end position="456"/>
    </location>
</feature>
<evidence type="ECO:0000256" key="3">
    <source>
        <dbReference type="ARBA" id="ARBA00022553"/>
    </source>
</evidence>
<dbReference type="InterPro" id="IPR020807">
    <property type="entry name" value="PKS_DH"/>
</dbReference>
<dbReference type="InterPro" id="IPR042104">
    <property type="entry name" value="PKS_dehydratase_sf"/>
</dbReference>
<feature type="region of interest" description="C-terminal hotdog fold" evidence="8">
    <location>
        <begin position="1194"/>
        <end position="1355"/>
    </location>
</feature>
<dbReference type="SMART" id="SM00827">
    <property type="entry name" value="PKS_AT"/>
    <property type="match status" value="1"/>
</dbReference>
<dbReference type="FunFam" id="3.40.47.10:FF:000019">
    <property type="entry name" value="Polyketide synthase type I"/>
    <property type="match status" value="1"/>
</dbReference>
<dbReference type="InterPro" id="IPR014043">
    <property type="entry name" value="Acyl_transferase_dom"/>
</dbReference>
<feature type="region of interest" description="N-terminal hotdog fold" evidence="8">
    <location>
        <begin position="1052"/>
        <end position="1179"/>
    </location>
</feature>
<feature type="active site" description="Proton acceptor; for dehydratase activity" evidence="8">
    <location>
        <position position="1084"/>
    </location>
</feature>
<dbReference type="Pfam" id="PF00109">
    <property type="entry name" value="ketoacyl-synt"/>
    <property type="match status" value="1"/>
</dbReference>
<dbReference type="FunFam" id="3.40.50.720:FF:000209">
    <property type="entry name" value="Polyketide synthase Pks12"/>
    <property type="match status" value="1"/>
</dbReference>
<dbReference type="PROSITE" id="PS52004">
    <property type="entry name" value="KS3_2"/>
    <property type="match status" value="1"/>
</dbReference>
<evidence type="ECO:0000256" key="7">
    <source>
        <dbReference type="ARBA" id="ARBA00023315"/>
    </source>
</evidence>
<evidence type="ECO:0000256" key="9">
    <source>
        <dbReference type="SAM" id="MobiDB-lite"/>
    </source>
</evidence>
<dbReference type="InterPro" id="IPR049900">
    <property type="entry name" value="PKS_mFAS_DH"/>
</dbReference>
<dbReference type="InterPro" id="IPR013968">
    <property type="entry name" value="PKS_KR"/>
</dbReference>
<dbReference type="GO" id="GO:0004315">
    <property type="term" value="F:3-oxoacyl-[acyl-carrier-protein] synthase activity"/>
    <property type="evidence" value="ECO:0007669"/>
    <property type="project" value="InterPro"/>
</dbReference>
<dbReference type="InterPro" id="IPR050091">
    <property type="entry name" value="PKS_NRPS_Biosynth_Enz"/>
</dbReference>
<dbReference type="Pfam" id="PF14765">
    <property type="entry name" value="PS-DH"/>
    <property type="match status" value="1"/>
</dbReference>
<feature type="compositionally biased region" description="Acidic residues" evidence="9">
    <location>
        <begin position="2323"/>
        <end position="2332"/>
    </location>
</feature>
<dbReference type="InterPro" id="IPR016036">
    <property type="entry name" value="Malonyl_transacylase_ACP-bd"/>
</dbReference>
<dbReference type="GO" id="GO:0016491">
    <property type="term" value="F:oxidoreductase activity"/>
    <property type="evidence" value="ECO:0007669"/>
    <property type="project" value="InterPro"/>
</dbReference>
<evidence type="ECO:0000259" key="11">
    <source>
        <dbReference type="PROSITE" id="PS52004"/>
    </source>
</evidence>
<evidence type="ECO:0000256" key="6">
    <source>
        <dbReference type="ARBA" id="ARBA00023268"/>
    </source>
</evidence>
<dbReference type="InterPro" id="IPR032821">
    <property type="entry name" value="PKS_assoc"/>
</dbReference>
<dbReference type="GO" id="GO:0006633">
    <property type="term" value="P:fatty acid biosynthetic process"/>
    <property type="evidence" value="ECO:0007669"/>
    <property type="project" value="InterPro"/>
</dbReference>
<dbReference type="Gene3D" id="1.10.1200.10">
    <property type="entry name" value="ACP-like"/>
    <property type="match status" value="1"/>
</dbReference>
<dbReference type="SUPFAM" id="SSF47336">
    <property type="entry name" value="ACP-like"/>
    <property type="match status" value="1"/>
</dbReference>
<keyword evidence="6" id="KW-0511">Multifunctional enzyme</keyword>
<dbReference type="PANTHER" id="PTHR43775">
    <property type="entry name" value="FATTY ACID SYNTHASE"/>
    <property type="match status" value="1"/>
</dbReference>
<dbReference type="FunFam" id="3.90.180.10:FF:000032">
    <property type="entry name" value="Probable polyketide synthase pks1"/>
    <property type="match status" value="1"/>
</dbReference>
<dbReference type="InterPro" id="IPR049552">
    <property type="entry name" value="PKS_DH_N"/>
</dbReference>
<name>A0A060ZE67_9ACTN</name>
<evidence type="ECO:0000256" key="4">
    <source>
        <dbReference type="ARBA" id="ARBA00022679"/>
    </source>
</evidence>
<dbReference type="GO" id="GO:0031177">
    <property type="term" value="F:phosphopantetheine binding"/>
    <property type="evidence" value="ECO:0007669"/>
    <property type="project" value="InterPro"/>
</dbReference>
<dbReference type="Gene3D" id="3.40.47.10">
    <property type="match status" value="1"/>
</dbReference>
<feature type="region of interest" description="Disordered" evidence="9">
    <location>
        <begin position="2311"/>
        <end position="2332"/>
    </location>
</feature>
<dbReference type="PANTHER" id="PTHR43775:SF51">
    <property type="entry name" value="INACTIVE PHENOLPHTHIOCEROL SYNTHESIS POLYKETIDE SYNTHASE TYPE I PKS1-RELATED"/>
    <property type="match status" value="1"/>
</dbReference>
<dbReference type="Pfam" id="PF13602">
    <property type="entry name" value="ADH_zinc_N_2"/>
    <property type="match status" value="1"/>
</dbReference>
<accession>A0A060ZE67</accession>
<dbReference type="SUPFAM" id="SSF50129">
    <property type="entry name" value="GroES-like"/>
    <property type="match status" value="1"/>
</dbReference>
<dbReference type="InterPro" id="IPR049551">
    <property type="entry name" value="PKS_DH_C"/>
</dbReference>
<keyword evidence="3" id="KW-0597">Phosphoprotein</keyword>
<dbReference type="SMART" id="SM00825">
    <property type="entry name" value="PKS_KS"/>
    <property type="match status" value="1"/>
</dbReference>
<dbReference type="SMART" id="SM00829">
    <property type="entry name" value="PKS_ER"/>
    <property type="match status" value="1"/>
</dbReference>
<dbReference type="InterPro" id="IPR009081">
    <property type="entry name" value="PP-bd_ACP"/>
</dbReference>
<dbReference type="CDD" id="cd08956">
    <property type="entry name" value="KR_3_FAS_SDR_x"/>
    <property type="match status" value="1"/>
</dbReference>
<dbReference type="InterPro" id="IPR001227">
    <property type="entry name" value="Ac_transferase_dom_sf"/>
</dbReference>
<dbReference type="Pfam" id="PF22621">
    <property type="entry name" value="CurL-like_PKS_C"/>
    <property type="match status" value="1"/>
</dbReference>
<dbReference type="Pfam" id="PF00550">
    <property type="entry name" value="PP-binding"/>
    <property type="match status" value="1"/>
</dbReference>
<dbReference type="InterPro" id="IPR014031">
    <property type="entry name" value="Ketoacyl_synth_C"/>
</dbReference>
<dbReference type="Pfam" id="PF08659">
    <property type="entry name" value="KR"/>
    <property type="match status" value="1"/>
</dbReference>
<gene>
    <name evidence="13" type="ORF">SIRAN1235</name>
</gene>
<feature type="active site" description="Proton donor; for dehydratase activity" evidence="8">
    <location>
        <position position="1254"/>
    </location>
</feature>
<dbReference type="InterPro" id="IPR055123">
    <property type="entry name" value="SpnB-like_Rossmann"/>
</dbReference>
<dbReference type="InterPro" id="IPR057326">
    <property type="entry name" value="KR_dom"/>
</dbReference>
<evidence type="ECO:0000256" key="1">
    <source>
        <dbReference type="ARBA" id="ARBA00004792"/>
    </source>
</evidence>
<dbReference type="GO" id="GO:0033068">
    <property type="term" value="P:macrolide biosynthetic process"/>
    <property type="evidence" value="ECO:0007669"/>
    <property type="project" value="UniProtKB-ARBA"/>
</dbReference>
<dbReference type="CDD" id="cd00833">
    <property type="entry name" value="PKS"/>
    <property type="match status" value="1"/>
</dbReference>
<dbReference type="SUPFAM" id="SSF55048">
    <property type="entry name" value="Probable ACP-binding domain of malonyl-CoA ACP transacylase"/>
    <property type="match status" value="1"/>
</dbReference>
<evidence type="ECO:0000256" key="2">
    <source>
        <dbReference type="ARBA" id="ARBA00022450"/>
    </source>
</evidence>
<dbReference type="Gene3D" id="3.30.70.3290">
    <property type="match status" value="2"/>
</dbReference>
<dbReference type="Pfam" id="PF08240">
    <property type="entry name" value="ADH_N"/>
    <property type="match status" value="1"/>
</dbReference>
<dbReference type="InterPro" id="IPR036736">
    <property type="entry name" value="ACP-like_sf"/>
</dbReference>
<proteinExistence type="predicted"/>
<evidence type="ECO:0000313" key="13">
    <source>
        <dbReference type="EMBL" id="CDR03478.1"/>
    </source>
</evidence>
<dbReference type="PROSITE" id="PS50075">
    <property type="entry name" value="CARRIER"/>
    <property type="match status" value="1"/>
</dbReference>
<dbReference type="SMART" id="SM00822">
    <property type="entry name" value="PKS_KR"/>
    <property type="match status" value="1"/>
</dbReference>
<dbReference type="SMART" id="SM01294">
    <property type="entry name" value="PKS_PP_betabranch"/>
    <property type="match status" value="1"/>
</dbReference>
<feature type="domain" description="PKS/mFAS DH" evidence="12">
    <location>
        <begin position="1052"/>
        <end position="1355"/>
    </location>
</feature>
<dbReference type="InterPro" id="IPR016039">
    <property type="entry name" value="Thiolase-like"/>
</dbReference>
<dbReference type="SUPFAM" id="SSF53901">
    <property type="entry name" value="Thiolase-like"/>
    <property type="match status" value="1"/>
</dbReference>
<dbReference type="Pfam" id="PF21089">
    <property type="entry name" value="PKS_DH_N"/>
    <property type="match status" value="1"/>
</dbReference>
<dbReference type="SMART" id="SM00826">
    <property type="entry name" value="PKS_DH"/>
    <property type="match status" value="1"/>
</dbReference>
<dbReference type="InterPro" id="IPR018201">
    <property type="entry name" value="Ketoacyl_synth_AS"/>
</dbReference>
<dbReference type="InterPro" id="IPR020843">
    <property type="entry name" value="ER"/>
</dbReference>
<dbReference type="InterPro" id="IPR006162">
    <property type="entry name" value="Ppantetheine_attach_site"/>
</dbReference>
<dbReference type="PROSITE" id="PS52019">
    <property type="entry name" value="PKS_MFAS_DH"/>
    <property type="match status" value="1"/>
</dbReference>
<dbReference type="InterPro" id="IPR036291">
    <property type="entry name" value="NAD(P)-bd_dom_sf"/>
</dbReference>
<dbReference type="InterPro" id="IPR016035">
    <property type="entry name" value="Acyl_Trfase/lysoPLipase"/>
</dbReference>
<evidence type="ECO:0000256" key="8">
    <source>
        <dbReference type="PROSITE-ProRule" id="PRU01363"/>
    </source>
</evidence>
<keyword evidence="7" id="KW-0012">Acyltransferase</keyword>
<organism evidence="13">
    <name type="scientific">Streptomyces iranensis</name>
    <dbReference type="NCBI Taxonomy" id="576784"/>
    <lineage>
        <taxon>Bacteria</taxon>
        <taxon>Bacillati</taxon>
        <taxon>Actinomycetota</taxon>
        <taxon>Actinomycetes</taxon>
        <taxon>Kitasatosporales</taxon>
        <taxon>Streptomycetaceae</taxon>
        <taxon>Streptomyces</taxon>
        <taxon>Streptomyces violaceusniger group</taxon>
    </lineage>
</organism>
<dbReference type="InterPro" id="IPR014030">
    <property type="entry name" value="Ketoacyl_synth_N"/>
</dbReference>
<keyword evidence="2" id="KW-0596">Phosphopantetheine</keyword>
<dbReference type="EMBL" id="LK022848">
    <property type="protein sequence ID" value="CDR03478.1"/>
    <property type="molecule type" value="Genomic_DNA"/>
</dbReference>